<protein>
    <submittedName>
        <fullName evidence="1">Uncharacterized protein</fullName>
    </submittedName>
</protein>
<dbReference type="EMBL" id="JYNE01000018">
    <property type="protein sequence ID" value="KNH02957.1"/>
    <property type="molecule type" value="Genomic_DNA"/>
</dbReference>
<accession>A0A0L1KGL9</accession>
<proteinExistence type="predicted"/>
<sequence>MEVPNPSIVRRPLSLDQTFFNQNCDSLSYRRRFKLEQARNLGLC</sequence>
<gene>
    <name evidence="1" type="ORF">J121_922</name>
</gene>
<reference evidence="1" key="1">
    <citation type="submission" date="2015-02" db="EMBL/GenBank/DDBJ databases">
        <authorList>
            <person name="Chooi Y.-H."/>
        </authorList>
    </citation>
    <scope>NUCLEOTIDE SEQUENCE [LARGE SCALE GENOMIC DNA]</scope>
    <source>
        <strain evidence="1">LAMA 915</strain>
    </source>
</reference>
<dbReference type="Proteomes" id="UP000037446">
    <property type="component" value="Unassembled WGS sequence"/>
</dbReference>
<dbReference type="AlphaFoldDB" id="A0A0L1KGL9"/>
<organism evidence="1 2">
    <name type="scientific">Qipengyuania citrea LAMA 915</name>
    <dbReference type="NCBI Taxonomy" id="1306953"/>
    <lineage>
        <taxon>Bacteria</taxon>
        <taxon>Pseudomonadati</taxon>
        <taxon>Pseudomonadota</taxon>
        <taxon>Alphaproteobacteria</taxon>
        <taxon>Sphingomonadales</taxon>
        <taxon>Erythrobacteraceae</taxon>
        <taxon>Qipengyuania</taxon>
    </lineage>
</organism>
<dbReference type="PATRIC" id="fig|1306953.7.peg.941"/>
<evidence type="ECO:0000313" key="1">
    <source>
        <dbReference type="EMBL" id="KNH02957.1"/>
    </source>
</evidence>
<evidence type="ECO:0000313" key="2">
    <source>
        <dbReference type="Proteomes" id="UP000037446"/>
    </source>
</evidence>
<comment type="caution">
    <text evidence="1">The sequence shown here is derived from an EMBL/GenBank/DDBJ whole genome shotgun (WGS) entry which is preliminary data.</text>
</comment>
<name>A0A0L1KGL9_9SPHN</name>